<dbReference type="OrthoDB" id="28053at2759"/>
<evidence type="ECO:0000313" key="10">
    <source>
        <dbReference type="Proteomes" id="UP000759131"/>
    </source>
</evidence>
<evidence type="ECO:0000313" key="9">
    <source>
        <dbReference type="EMBL" id="CAD7625135.1"/>
    </source>
</evidence>
<dbReference type="EMBL" id="CAJPIZ010002835">
    <property type="protein sequence ID" value="CAG2105565.1"/>
    <property type="molecule type" value="Genomic_DNA"/>
</dbReference>
<dbReference type="AlphaFoldDB" id="A0A7R9KKY3"/>
<protein>
    <recommendedName>
        <fullName evidence="8">GAE domain-containing protein</fullName>
    </recommendedName>
</protein>
<dbReference type="PANTHER" id="PTHR22780">
    <property type="entry name" value="ADAPTIN, ALPHA/GAMMA/EPSILON"/>
    <property type="match status" value="1"/>
</dbReference>
<evidence type="ECO:0000259" key="8">
    <source>
        <dbReference type="PROSITE" id="PS50180"/>
    </source>
</evidence>
<dbReference type="Pfam" id="PF02883">
    <property type="entry name" value="Alpha_adaptinC2"/>
    <property type="match status" value="1"/>
</dbReference>
<dbReference type="InterPro" id="IPR050840">
    <property type="entry name" value="Adaptor_Complx_Large_Subunit"/>
</dbReference>
<evidence type="ECO:0000256" key="5">
    <source>
        <dbReference type="ARBA" id="ARBA00023034"/>
    </source>
</evidence>
<dbReference type="Gene3D" id="2.60.40.1230">
    <property type="match status" value="1"/>
</dbReference>
<organism evidence="9">
    <name type="scientific">Medioppia subpectinata</name>
    <dbReference type="NCBI Taxonomy" id="1979941"/>
    <lineage>
        <taxon>Eukaryota</taxon>
        <taxon>Metazoa</taxon>
        <taxon>Ecdysozoa</taxon>
        <taxon>Arthropoda</taxon>
        <taxon>Chelicerata</taxon>
        <taxon>Arachnida</taxon>
        <taxon>Acari</taxon>
        <taxon>Acariformes</taxon>
        <taxon>Sarcoptiformes</taxon>
        <taxon>Oribatida</taxon>
        <taxon>Brachypylina</taxon>
        <taxon>Oppioidea</taxon>
        <taxon>Oppiidae</taxon>
        <taxon>Medioppia</taxon>
    </lineage>
</organism>
<evidence type="ECO:0000256" key="3">
    <source>
        <dbReference type="ARBA" id="ARBA00022448"/>
    </source>
</evidence>
<evidence type="ECO:0000256" key="4">
    <source>
        <dbReference type="ARBA" id="ARBA00022927"/>
    </source>
</evidence>
<feature type="compositionally biased region" description="Low complexity" evidence="7">
    <location>
        <begin position="104"/>
        <end position="119"/>
    </location>
</feature>
<keyword evidence="5" id="KW-0333">Golgi apparatus</keyword>
<name>A0A7R9KKY3_9ACAR</name>
<dbReference type="SUPFAM" id="SSF49348">
    <property type="entry name" value="Clathrin adaptor appendage domain"/>
    <property type="match status" value="1"/>
</dbReference>
<dbReference type="InterPro" id="IPR008153">
    <property type="entry name" value="GAE_dom"/>
</dbReference>
<evidence type="ECO:0000256" key="7">
    <source>
        <dbReference type="SAM" id="MobiDB-lite"/>
    </source>
</evidence>
<dbReference type="SMART" id="SM00809">
    <property type="entry name" value="Alpha_adaptinC2"/>
    <property type="match status" value="1"/>
</dbReference>
<reference evidence="9" key="1">
    <citation type="submission" date="2020-11" db="EMBL/GenBank/DDBJ databases">
        <authorList>
            <person name="Tran Van P."/>
        </authorList>
    </citation>
    <scope>NUCLEOTIDE SEQUENCE</scope>
</reference>
<accession>A0A7R9KKY3</accession>
<dbReference type="EMBL" id="OC857410">
    <property type="protein sequence ID" value="CAD7625135.1"/>
    <property type="molecule type" value="Genomic_DNA"/>
</dbReference>
<sequence>MHLFIVMEYCSQTLGSVLNDKQQVFGRQSTQAMNIYEYFTSCEILRELLECVAKPVTTIGSVRELSAMFENITVREDKRNGLQNGKTAEKNYSNGMDLPNNFGNNNTNSNTTNTKSTDKTSSSALLELLDLGSPAKSVETIKSTPISQSTANNVLDLLEELDLNPSQPFDHNPIGIPPLVNNNIANDTQLNSIIDGFINDVKPIEQINNSIESIVAFNKNGLKIDFIFERPADNSSLTIISLLATNSSPHPMDDFLFQAAVPKEIQLQLMPPSSNRIGENNSGAVVQEIRVLNPNKNQLKMRLRLSYQHNGNNVTEESGVRNFPVTTWQ</sequence>
<comment type="subcellular location">
    <subcellularLocation>
        <location evidence="1">Endomembrane system</location>
    </subcellularLocation>
    <subcellularLocation>
        <location evidence="2">Golgi apparatus</location>
    </subcellularLocation>
</comment>
<gene>
    <name evidence="9" type="ORF">OSB1V03_LOCUS5571</name>
</gene>
<proteinExistence type="predicted"/>
<evidence type="ECO:0000256" key="1">
    <source>
        <dbReference type="ARBA" id="ARBA00004308"/>
    </source>
</evidence>
<keyword evidence="3" id="KW-0813">Transport</keyword>
<dbReference type="Proteomes" id="UP000759131">
    <property type="component" value="Unassembled WGS sequence"/>
</dbReference>
<keyword evidence="6" id="KW-0472">Membrane</keyword>
<feature type="region of interest" description="Disordered" evidence="7">
    <location>
        <begin position="92"/>
        <end position="119"/>
    </location>
</feature>
<evidence type="ECO:0000256" key="6">
    <source>
        <dbReference type="ARBA" id="ARBA00023136"/>
    </source>
</evidence>
<keyword evidence="4" id="KW-0653">Protein transport</keyword>
<dbReference type="GO" id="GO:0006886">
    <property type="term" value="P:intracellular protein transport"/>
    <property type="evidence" value="ECO:0007669"/>
    <property type="project" value="InterPro"/>
</dbReference>
<evidence type="ECO:0000256" key="2">
    <source>
        <dbReference type="ARBA" id="ARBA00004555"/>
    </source>
</evidence>
<dbReference type="InterPro" id="IPR008152">
    <property type="entry name" value="Clathrin_a/b/g-adaptin_app_Ig"/>
</dbReference>
<dbReference type="GO" id="GO:0016192">
    <property type="term" value="P:vesicle-mediated transport"/>
    <property type="evidence" value="ECO:0007669"/>
    <property type="project" value="InterPro"/>
</dbReference>
<feature type="domain" description="GAE" evidence="8">
    <location>
        <begin position="209"/>
        <end position="324"/>
    </location>
</feature>
<dbReference type="PROSITE" id="PS50180">
    <property type="entry name" value="GAE"/>
    <property type="match status" value="1"/>
</dbReference>
<dbReference type="GO" id="GO:0005794">
    <property type="term" value="C:Golgi apparatus"/>
    <property type="evidence" value="ECO:0007669"/>
    <property type="project" value="UniProtKB-SubCell"/>
</dbReference>
<dbReference type="InterPro" id="IPR013041">
    <property type="entry name" value="Clathrin_app_Ig-like_sf"/>
</dbReference>
<keyword evidence="10" id="KW-1185">Reference proteome</keyword>